<gene>
    <name evidence="9" type="ORF">CUNI_LOCUS12277</name>
</gene>
<feature type="transmembrane region" description="Helical" evidence="8">
    <location>
        <begin position="225"/>
        <end position="246"/>
    </location>
</feature>
<feature type="transmembrane region" description="Helical" evidence="8">
    <location>
        <begin position="143"/>
        <end position="163"/>
    </location>
</feature>
<keyword evidence="5 8" id="KW-0472">Membrane</keyword>
<dbReference type="PANTHER" id="PTHR11616">
    <property type="entry name" value="SODIUM/CHLORIDE DEPENDENT TRANSPORTER"/>
    <property type="match status" value="1"/>
</dbReference>
<dbReference type="GO" id="GO:0005886">
    <property type="term" value="C:plasma membrane"/>
    <property type="evidence" value="ECO:0007669"/>
    <property type="project" value="TreeGrafter"/>
</dbReference>
<evidence type="ECO:0008006" key="11">
    <source>
        <dbReference type="Google" id="ProtNLM"/>
    </source>
</evidence>
<keyword evidence="2" id="KW-0813">Transport</keyword>
<evidence type="ECO:0000256" key="8">
    <source>
        <dbReference type="SAM" id="Phobius"/>
    </source>
</evidence>
<dbReference type="PRINTS" id="PR00176">
    <property type="entry name" value="NANEUSMPORT"/>
</dbReference>
<feature type="binding site" evidence="6">
    <location>
        <position position="299"/>
    </location>
    <ligand>
        <name>Na(+)</name>
        <dbReference type="ChEBI" id="CHEBI:29101"/>
        <label>1</label>
    </ligand>
</feature>
<protein>
    <recommendedName>
        <fullName evidence="11">Sodium-and chloride-dependent glycine transporter 2</fullName>
    </recommendedName>
</protein>
<dbReference type="GO" id="GO:0015375">
    <property type="term" value="F:glycine:sodium symporter activity"/>
    <property type="evidence" value="ECO:0007669"/>
    <property type="project" value="TreeGrafter"/>
</dbReference>
<comment type="caution">
    <text evidence="9">The sequence shown here is derived from an EMBL/GenBank/DDBJ whole genome shotgun (WGS) entry which is preliminary data.</text>
</comment>
<dbReference type="PANTHER" id="PTHR11616:SF240">
    <property type="entry name" value="BLOATED TUBULES, ISOFORM B-RELATED"/>
    <property type="match status" value="1"/>
</dbReference>
<dbReference type="Proteomes" id="UP000678393">
    <property type="component" value="Unassembled WGS sequence"/>
</dbReference>
<feature type="transmembrane region" description="Helical" evidence="8">
    <location>
        <begin position="356"/>
        <end position="379"/>
    </location>
</feature>
<proteinExistence type="predicted"/>
<evidence type="ECO:0000313" key="10">
    <source>
        <dbReference type="Proteomes" id="UP000678393"/>
    </source>
</evidence>
<feature type="transmembrane region" description="Helical" evidence="8">
    <location>
        <begin position="284"/>
        <end position="313"/>
    </location>
</feature>
<sequence length="562" mass="62782">MVAVSGITSLYYNMIIGWSLHYMFSSFTRDLPFASCSNKWNTPDCKLKLPTMTCEGSAKADDGRCLDENSKEVGLWNKTLFTEATGRILQSPSQEYWERFVLQFSSGIDQYGFPKWDLVLCLLLAWVICFLCLIKGIKTTGKVVYFTALFPYVVLFILLIRGVTLENASIGIKYFITPNFNRLADASVWKDAANQVFFSMSIAGGGLITLSSYNRFHNNILRDSIIVAVGDSGTCILGGFVIFSYLGYMAGQLQVDIEDVAADGAGLAFVVYPEAVSNLPPPTLWAILFFIMLLTLGLDSQFAMVETVLSGVLDQYPKLRPRKTFVILAICILLFILGLPLTCPGGMYLLQLMDNYVGGMTLIIIGFIEIIALVFIYGVNRFCRDIHVMTGSTHFLFWKVTWRILSPLVIAFIFIFMFVDYKPSTYDKYTYPTWADVIGWLMTLACVIAIPIVMIIKISRESEGKNIFQKIRLLCLPSIYWGPALKKHRLLVNYVEGFQVDPYKILQPRAAFVNYGFDNSTEASLKSDNQGSLGASRISIISAASKCTTATAKSGMTYESNV</sequence>
<evidence type="ECO:0000313" key="9">
    <source>
        <dbReference type="EMBL" id="CAG5126719.1"/>
    </source>
</evidence>
<reference evidence="9" key="1">
    <citation type="submission" date="2021-04" db="EMBL/GenBank/DDBJ databases">
        <authorList>
            <consortium name="Molecular Ecology Group"/>
        </authorList>
    </citation>
    <scope>NUCLEOTIDE SEQUENCE</scope>
</reference>
<keyword evidence="3 8" id="KW-0812">Transmembrane</keyword>
<evidence type="ECO:0000256" key="3">
    <source>
        <dbReference type="ARBA" id="ARBA00022692"/>
    </source>
</evidence>
<evidence type="ECO:0000256" key="4">
    <source>
        <dbReference type="ARBA" id="ARBA00022989"/>
    </source>
</evidence>
<feature type="binding site" evidence="6">
    <location>
        <position position="296"/>
    </location>
    <ligand>
        <name>Na(+)</name>
        <dbReference type="ChEBI" id="CHEBI:29101"/>
        <label>1</label>
    </ligand>
</feature>
<keyword evidence="6" id="KW-0479">Metal-binding</keyword>
<dbReference type="InterPro" id="IPR037272">
    <property type="entry name" value="SNS_sf"/>
</dbReference>
<feature type="transmembrane region" description="Helical" evidence="8">
    <location>
        <begin position="400"/>
        <end position="418"/>
    </location>
</feature>
<feature type="transmembrane region" description="Helical" evidence="8">
    <location>
        <begin position="116"/>
        <end position="134"/>
    </location>
</feature>
<dbReference type="AlphaFoldDB" id="A0A8S3ZBY1"/>
<feature type="transmembrane region" description="Helical" evidence="8">
    <location>
        <begin position="192"/>
        <end position="213"/>
    </location>
</feature>
<keyword evidence="6" id="KW-0915">Sodium</keyword>
<evidence type="ECO:0000256" key="7">
    <source>
        <dbReference type="PIRSR" id="PIRSR600175-2"/>
    </source>
</evidence>
<keyword evidence="10" id="KW-1185">Reference proteome</keyword>
<keyword evidence="4 8" id="KW-1133">Transmembrane helix</keyword>
<comment type="subcellular location">
    <subcellularLocation>
        <location evidence="1">Membrane</location>
        <topology evidence="1">Multi-pass membrane protein</topology>
    </subcellularLocation>
</comment>
<dbReference type="PROSITE" id="PS50267">
    <property type="entry name" value="NA_NEUROTRAN_SYMP_3"/>
    <property type="match status" value="1"/>
</dbReference>
<feature type="transmembrane region" description="Helical" evidence="8">
    <location>
        <begin position="438"/>
        <end position="456"/>
    </location>
</feature>
<name>A0A8S3ZBY1_9EUPU</name>
<feature type="binding site" evidence="6">
    <location>
        <position position="300"/>
    </location>
    <ligand>
        <name>Na(+)</name>
        <dbReference type="ChEBI" id="CHEBI:29101"/>
        <label>1</label>
    </ligand>
</feature>
<evidence type="ECO:0000256" key="5">
    <source>
        <dbReference type="ARBA" id="ARBA00023136"/>
    </source>
</evidence>
<dbReference type="SUPFAM" id="SSF161070">
    <property type="entry name" value="SNF-like"/>
    <property type="match status" value="1"/>
</dbReference>
<dbReference type="OrthoDB" id="6581954at2759"/>
<evidence type="ECO:0000256" key="2">
    <source>
        <dbReference type="ARBA" id="ARBA00022448"/>
    </source>
</evidence>
<feature type="disulfide bond" evidence="7">
    <location>
        <begin position="36"/>
        <end position="45"/>
    </location>
</feature>
<evidence type="ECO:0000256" key="6">
    <source>
        <dbReference type="PIRSR" id="PIRSR600175-1"/>
    </source>
</evidence>
<feature type="binding site" evidence="6">
    <location>
        <position position="199"/>
    </location>
    <ligand>
        <name>Na(+)</name>
        <dbReference type="ChEBI" id="CHEBI:29101"/>
        <label>1</label>
    </ligand>
</feature>
<feature type="transmembrane region" description="Helical" evidence="8">
    <location>
        <begin position="325"/>
        <end position="350"/>
    </location>
</feature>
<evidence type="ECO:0000256" key="1">
    <source>
        <dbReference type="ARBA" id="ARBA00004141"/>
    </source>
</evidence>
<organism evidence="9 10">
    <name type="scientific">Candidula unifasciata</name>
    <dbReference type="NCBI Taxonomy" id="100452"/>
    <lineage>
        <taxon>Eukaryota</taxon>
        <taxon>Metazoa</taxon>
        <taxon>Spiralia</taxon>
        <taxon>Lophotrochozoa</taxon>
        <taxon>Mollusca</taxon>
        <taxon>Gastropoda</taxon>
        <taxon>Heterobranchia</taxon>
        <taxon>Euthyneura</taxon>
        <taxon>Panpulmonata</taxon>
        <taxon>Eupulmonata</taxon>
        <taxon>Stylommatophora</taxon>
        <taxon>Helicina</taxon>
        <taxon>Helicoidea</taxon>
        <taxon>Geomitridae</taxon>
        <taxon>Candidula</taxon>
    </lineage>
</organism>
<keyword evidence="7" id="KW-1015">Disulfide bond</keyword>
<dbReference type="GO" id="GO:0046872">
    <property type="term" value="F:metal ion binding"/>
    <property type="evidence" value="ECO:0007669"/>
    <property type="project" value="UniProtKB-KW"/>
</dbReference>
<dbReference type="InterPro" id="IPR000175">
    <property type="entry name" value="Na/ntran_symport"/>
</dbReference>
<accession>A0A8S3ZBY1</accession>
<dbReference type="EMBL" id="CAJHNH020002446">
    <property type="protein sequence ID" value="CAG5126719.1"/>
    <property type="molecule type" value="Genomic_DNA"/>
</dbReference>
<dbReference type="Pfam" id="PF00209">
    <property type="entry name" value="SNF"/>
    <property type="match status" value="1"/>
</dbReference>